<evidence type="ECO:0000313" key="2">
    <source>
        <dbReference type="EMBL" id="SEA66094.1"/>
    </source>
</evidence>
<feature type="chain" id="PRO_5011450814" description="Outer membrane protein beta-barrel domain-containing protein" evidence="1">
    <location>
        <begin position="24"/>
        <end position="226"/>
    </location>
</feature>
<gene>
    <name evidence="2" type="ORF">SAMN04488051_1057</name>
</gene>
<evidence type="ECO:0008006" key="4">
    <source>
        <dbReference type="Google" id="ProtNLM"/>
    </source>
</evidence>
<dbReference type="STRING" id="152573.SAMN04488051_1057"/>
<evidence type="ECO:0000256" key="1">
    <source>
        <dbReference type="SAM" id="SignalP"/>
    </source>
</evidence>
<keyword evidence="1" id="KW-0732">Signal</keyword>
<organism evidence="2 3">
    <name type="scientific">Alkalimonas amylolytica</name>
    <dbReference type="NCBI Taxonomy" id="152573"/>
    <lineage>
        <taxon>Bacteria</taxon>
        <taxon>Pseudomonadati</taxon>
        <taxon>Pseudomonadota</taxon>
        <taxon>Gammaproteobacteria</taxon>
        <taxon>Alkalimonas</taxon>
    </lineage>
</organism>
<dbReference type="AlphaFoldDB" id="A0A1H4D060"/>
<name>A0A1H4D060_ALKAM</name>
<dbReference type="EMBL" id="FNRM01000005">
    <property type="protein sequence ID" value="SEA66094.1"/>
    <property type="molecule type" value="Genomic_DNA"/>
</dbReference>
<dbReference type="OrthoDB" id="517121at2"/>
<keyword evidence="3" id="KW-1185">Reference proteome</keyword>
<sequence>MKKFTINALILASLATGIAAAHAQVTPETDFFGYAKLGTQGITVGMGYVINDSFSARIGASSGSTYDGTRRIDDIRYDVSRKTGKSMEALIDWYPFADNGFRISGGAIFNDTSSSLTARPDASGNLTINGNSYAAAQIGNLEGSLRASRVSPYLGAGWESKRPNKPGLRIFVDLGVIHYKTERASLLTSNEVDSTQLYNDLQAERSRIKAVNDAALVASIGVAFSF</sequence>
<dbReference type="RefSeq" id="WP_091342636.1">
    <property type="nucleotide sequence ID" value="NZ_FNRM01000005.1"/>
</dbReference>
<reference evidence="2 3" key="1">
    <citation type="submission" date="2016-10" db="EMBL/GenBank/DDBJ databases">
        <authorList>
            <person name="de Groot N.N."/>
        </authorList>
    </citation>
    <scope>NUCLEOTIDE SEQUENCE [LARGE SCALE GENOMIC DNA]</scope>
    <source>
        <strain evidence="2 3">CGMCC 1.3430</strain>
    </source>
</reference>
<proteinExistence type="predicted"/>
<accession>A0A1H4D060</accession>
<feature type="signal peptide" evidence="1">
    <location>
        <begin position="1"/>
        <end position="23"/>
    </location>
</feature>
<evidence type="ECO:0000313" key="3">
    <source>
        <dbReference type="Proteomes" id="UP000198773"/>
    </source>
</evidence>
<dbReference type="Proteomes" id="UP000198773">
    <property type="component" value="Unassembled WGS sequence"/>
</dbReference>
<dbReference type="Gene3D" id="2.40.160.170">
    <property type="match status" value="1"/>
</dbReference>
<protein>
    <recommendedName>
        <fullName evidence="4">Outer membrane protein beta-barrel domain-containing protein</fullName>
    </recommendedName>
</protein>